<evidence type="ECO:0000313" key="2">
    <source>
        <dbReference type="Proteomes" id="UP000253383"/>
    </source>
</evidence>
<dbReference type="OrthoDB" id="982601at2"/>
<reference evidence="1 2" key="1">
    <citation type="submission" date="2018-07" db="EMBL/GenBank/DDBJ databases">
        <title>Genome analysis of Larkinella rosea.</title>
        <authorList>
            <person name="Zhou Z."/>
            <person name="Wang G."/>
        </authorList>
    </citation>
    <scope>NUCLEOTIDE SEQUENCE [LARGE SCALE GENOMIC DNA]</scope>
    <source>
        <strain evidence="2">zzj9</strain>
    </source>
</reference>
<comment type="caution">
    <text evidence="1">The sequence shown here is derived from an EMBL/GenBank/DDBJ whole genome shotgun (WGS) entry which is preliminary data.</text>
</comment>
<protein>
    <submittedName>
        <fullName evidence="1">Uncharacterized protein</fullName>
    </submittedName>
</protein>
<dbReference type="Proteomes" id="UP000253383">
    <property type="component" value="Unassembled WGS sequence"/>
</dbReference>
<evidence type="ECO:0000313" key="1">
    <source>
        <dbReference type="EMBL" id="RCR65968.1"/>
    </source>
</evidence>
<dbReference type="EMBL" id="QOWE01000033">
    <property type="protein sequence ID" value="RCR65968.1"/>
    <property type="molecule type" value="Genomic_DNA"/>
</dbReference>
<proteinExistence type="predicted"/>
<sequence length="149" mass="17660">MAIWQYQLFVVPEEETNSYFGDNLFINNNALNEINWWKYRQLSIDNFNNFKSFLPLKQSWSSDIILFGDESSNCIELLIDNNRIIEISIRIDVRNDYKEFVYALCDFAQTYGCVLLNDTLKVLSSTVKLIEHDIMIHPLYKLFLDKLNE</sequence>
<dbReference type="AlphaFoldDB" id="A0A368JE62"/>
<dbReference type="RefSeq" id="WP_114409713.1">
    <property type="nucleotide sequence ID" value="NZ_QOWE01000033.1"/>
</dbReference>
<name>A0A368JE62_9BACT</name>
<organism evidence="1 2">
    <name type="scientific">Larkinella punicea</name>
    <dbReference type="NCBI Taxonomy" id="2315727"/>
    <lineage>
        <taxon>Bacteria</taxon>
        <taxon>Pseudomonadati</taxon>
        <taxon>Bacteroidota</taxon>
        <taxon>Cytophagia</taxon>
        <taxon>Cytophagales</taxon>
        <taxon>Spirosomataceae</taxon>
        <taxon>Larkinella</taxon>
    </lineage>
</organism>
<keyword evidence="2" id="KW-1185">Reference proteome</keyword>
<accession>A0A368JE62</accession>
<gene>
    <name evidence="1" type="ORF">DUE52_29570</name>
</gene>